<dbReference type="PANTHER" id="PTHR48466">
    <property type="entry name" value="OS10G0509000 PROTEIN-RELATED"/>
    <property type="match status" value="1"/>
</dbReference>
<reference evidence="1 2" key="1">
    <citation type="submission" date="2023-12" db="EMBL/GenBank/DDBJ databases">
        <title>A high-quality genome assembly for Dillenia turbinata (Dilleniales).</title>
        <authorList>
            <person name="Chanderbali A."/>
        </authorList>
    </citation>
    <scope>NUCLEOTIDE SEQUENCE [LARGE SCALE GENOMIC DNA]</scope>
    <source>
        <strain evidence="1">LSX21</strain>
        <tissue evidence="1">Leaf</tissue>
    </source>
</reference>
<dbReference type="InterPro" id="IPR027417">
    <property type="entry name" value="P-loop_NTPase"/>
</dbReference>
<dbReference type="GO" id="GO:0005524">
    <property type="term" value="F:ATP binding"/>
    <property type="evidence" value="ECO:0007669"/>
    <property type="project" value="InterPro"/>
</dbReference>
<proteinExistence type="predicted"/>
<dbReference type="Gene3D" id="3.40.50.300">
    <property type="entry name" value="P-loop containing nucleotide triphosphate hydrolases"/>
    <property type="match status" value="1"/>
</dbReference>
<dbReference type="GO" id="GO:0004519">
    <property type="term" value="F:endonuclease activity"/>
    <property type="evidence" value="ECO:0007669"/>
    <property type="project" value="UniProtKB-KW"/>
</dbReference>
<dbReference type="InterPro" id="IPR045076">
    <property type="entry name" value="MutS"/>
</dbReference>
<dbReference type="AlphaFoldDB" id="A0AAN8YYA2"/>
<dbReference type="EMBL" id="JBAMMX010000023">
    <property type="protein sequence ID" value="KAK6917536.1"/>
    <property type="molecule type" value="Genomic_DNA"/>
</dbReference>
<keyword evidence="2" id="KW-1185">Reference proteome</keyword>
<accession>A0AAN8YYA2</accession>
<organism evidence="1 2">
    <name type="scientific">Dillenia turbinata</name>
    <dbReference type="NCBI Taxonomy" id="194707"/>
    <lineage>
        <taxon>Eukaryota</taxon>
        <taxon>Viridiplantae</taxon>
        <taxon>Streptophyta</taxon>
        <taxon>Embryophyta</taxon>
        <taxon>Tracheophyta</taxon>
        <taxon>Spermatophyta</taxon>
        <taxon>Magnoliopsida</taxon>
        <taxon>eudicotyledons</taxon>
        <taxon>Gunneridae</taxon>
        <taxon>Pentapetalae</taxon>
        <taxon>Dilleniales</taxon>
        <taxon>Dilleniaceae</taxon>
        <taxon>Dillenia</taxon>
    </lineage>
</organism>
<sequence length="84" mass="9538">MSKAEMYLPSKSNPNFPWFDHILADIGDHQSLGQNLSTFSGHRSRVCKILEVVSREIHWSSLMKLGVEPIPQKVWLFLPASCSI</sequence>
<dbReference type="PANTHER" id="PTHR48466:SF1">
    <property type="entry name" value="SMR DOMAIN-CONTAINING PROTEIN"/>
    <property type="match status" value="1"/>
</dbReference>
<dbReference type="Proteomes" id="UP001370490">
    <property type="component" value="Unassembled WGS sequence"/>
</dbReference>
<dbReference type="GO" id="GO:0140664">
    <property type="term" value="F:ATP-dependent DNA damage sensor activity"/>
    <property type="evidence" value="ECO:0007669"/>
    <property type="project" value="InterPro"/>
</dbReference>
<dbReference type="GO" id="GO:0006298">
    <property type="term" value="P:mismatch repair"/>
    <property type="evidence" value="ECO:0007669"/>
    <property type="project" value="InterPro"/>
</dbReference>
<name>A0AAN8YYA2_9MAGN</name>
<gene>
    <name evidence="1" type="ORF">RJ641_018287</name>
</gene>
<comment type="caution">
    <text evidence="1">The sequence shown here is derived from an EMBL/GenBank/DDBJ whole genome shotgun (WGS) entry which is preliminary data.</text>
</comment>
<dbReference type="GO" id="GO:0030983">
    <property type="term" value="F:mismatched DNA binding"/>
    <property type="evidence" value="ECO:0007669"/>
    <property type="project" value="InterPro"/>
</dbReference>
<evidence type="ECO:0000313" key="1">
    <source>
        <dbReference type="EMBL" id="KAK6917536.1"/>
    </source>
</evidence>
<evidence type="ECO:0000313" key="2">
    <source>
        <dbReference type="Proteomes" id="UP001370490"/>
    </source>
</evidence>
<protein>
    <submittedName>
        <fullName evidence="1">Uncharacterized protein</fullName>
    </submittedName>
</protein>